<evidence type="ECO:0000313" key="8">
    <source>
        <dbReference type="Proteomes" id="UP000220840"/>
    </source>
</evidence>
<keyword evidence="2" id="KW-0238">DNA-binding</keyword>
<dbReference type="InterPro" id="IPR020449">
    <property type="entry name" value="Tscrpt_reg_AraC-type_HTH"/>
</dbReference>
<dbReference type="OrthoDB" id="9813413at2"/>
<dbReference type="PRINTS" id="PR00032">
    <property type="entry name" value="HTHARAC"/>
</dbReference>
<dbReference type="GO" id="GO:0043565">
    <property type="term" value="F:sequence-specific DNA binding"/>
    <property type="evidence" value="ECO:0007669"/>
    <property type="project" value="InterPro"/>
</dbReference>
<feature type="domain" description="HTH araC/xylS-type" evidence="4">
    <location>
        <begin position="174"/>
        <end position="272"/>
    </location>
</feature>
<dbReference type="Pfam" id="PF12833">
    <property type="entry name" value="HTH_18"/>
    <property type="match status" value="1"/>
</dbReference>
<dbReference type="EMBL" id="UWJD01000001">
    <property type="protein sequence ID" value="VCT84558.1"/>
    <property type="molecule type" value="Genomic_DNA"/>
</dbReference>
<dbReference type="InterPro" id="IPR037923">
    <property type="entry name" value="HTH-like"/>
</dbReference>
<evidence type="ECO:0000259" key="4">
    <source>
        <dbReference type="PROSITE" id="PS01124"/>
    </source>
</evidence>
<dbReference type="RefSeq" id="WP_058295222.1">
    <property type="nucleotide sequence ID" value="NZ_CAKJVD010000015.1"/>
</dbReference>
<dbReference type="SUPFAM" id="SSF46689">
    <property type="entry name" value="Homeodomain-like"/>
    <property type="match status" value="2"/>
</dbReference>
<keyword evidence="1" id="KW-0805">Transcription regulation</keyword>
<name>A0A2A7MHI4_9CLOT</name>
<proteinExistence type="predicted"/>
<dbReference type="InterPro" id="IPR003313">
    <property type="entry name" value="AraC-bd"/>
</dbReference>
<dbReference type="Gene3D" id="2.60.120.280">
    <property type="entry name" value="Regulatory protein AraC"/>
    <property type="match status" value="1"/>
</dbReference>
<reference evidence="5" key="3">
    <citation type="submission" date="2021-10" db="EMBL/GenBank/DDBJ databases">
        <authorList>
            <person name="Mesa V."/>
        </authorList>
    </citation>
    <scope>NUCLEOTIDE SEQUENCE</scope>
    <source>
        <strain evidence="5">CC3_PB</strain>
    </source>
</reference>
<dbReference type="PANTHER" id="PTHR43280">
    <property type="entry name" value="ARAC-FAMILY TRANSCRIPTIONAL REGULATOR"/>
    <property type="match status" value="1"/>
</dbReference>
<dbReference type="InterPro" id="IPR018060">
    <property type="entry name" value="HTH_AraC"/>
</dbReference>
<dbReference type="SMART" id="SM00342">
    <property type="entry name" value="HTH_ARAC"/>
    <property type="match status" value="1"/>
</dbReference>
<dbReference type="STRING" id="137838.GCA_001458595_02437"/>
<dbReference type="Gene3D" id="1.10.10.60">
    <property type="entry name" value="Homeodomain-like"/>
    <property type="match status" value="2"/>
</dbReference>
<evidence type="ECO:0000313" key="7">
    <source>
        <dbReference type="EMBL" id="VCT84558.1"/>
    </source>
</evidence>
<dbReference type="PROSITE" id="PS00041">
    <property type="entry name" value="HTH_ARAC_FAMILY_1"/>
    <property type="match status" value="1"/>
</dbReference>
<dbReference type="PROSITE" id="PS01124">
    <property type="entry name" value="HTH_ARAC_FAMILY_2"/>
    <property type="match status" value="1"/>
</dbReference>
<dbReference type="Proteomes" id="UP000431451">
    <property type="component" value="Unassembled WGS sequence"/>
</dbReference>
<sequence>MLDVYYLENTNRNFNDMYLCYCGFEKCTPLHSFGPAIRPNYLLHYVLDGKGYYYANNKKYTVTKNEGFLISPNVITFYEADEEEPWTYLWIGIDGNKVKTYLKCIGLDEENLIFKCDEADLLKECVMEMLKHHKSTDADSFKIEGLLYLFFSRLSNNIKSTLSDDDSISNNYVNKAIEFIQDNYYRPIKVRDIAEYTCLNRSYLTSIFQKYLKMPPQKFLMEFRITKAADLLYDTDLPIGNIAYSCGYTDPLSFSKAFRKVKGISPKEYRLNKKGCTKQYLLLD</sequence>
<dbReference type="Pfam" id="PF02311">
    <property type="entry name" value="AraC_binding"/>
    <property type="match status" value="1"/>
</dbReference>
<dbReference type="Proteomes" id="UP000789738">
    <property type="component" value="Unassembled WGS sequence"/>
</dbReference>
<evidence type="ECO:0000313" key="5">
    <source>
        <dbReference type="EMBL" id="CAG9707745.1"/>
    </source>
</evidence>
<evidence type="ECO:0000256" key="3">
    <source>
        <dbReference type="ARBA" id="ARBA00023163"/>
    </source>
</evidence>
<evidence type="ECO:0000256" key="2">
    <source>
        <dbReference type="ARBA" id="ARBA00023125"/>
    </source>
</evidence>
<dbReference type="AlphaFoldDB" id="A0A2A7MHI4"/>
<dbReference type="CDD" id="cd06986">
    <property type="entry name" value="cupin_MmsR-like_N"/>
    <property type="match status" value="1"/>
</dbReference>
<dbReference type="InterPro" id="IPR018062">
    <property type="entry name" value="HTH_AraC-typ_CS"/>
</dbReference>
<protein>
    <submittedName>
        <fullName evidence="6">AraC family transcriptional regulator</fullName>
    </submittedName>
    <submittedName>
        <fullName evidence="7">Melibiose operon regulatory protein</fullName>
    </submittedName>
    <submittedName>
        <fullName evidence="5">Transcription regulator, AraC-type</fullName>
    </submittedName>
</protein>
<dbReference type="EMBL" id="PDCJ01000001">
    <property type="protein sequence ID" value="PEG31059.1"/>
    <property type="molecule type" value="Genomic_DNA"/>
</dbReference>
<keyword evidence="3" id="KW-0804">Transcription</keyword>
<dbReference type="PANTHER" id="PTHR43280:SF2">
    <property type="entry name" value="HTH-TYPE TRANSCRIPTIONAL REGULATOR EXSA"/>
    <property type="match status" value="1"/>
</dbReference>
<dbReference type="GO" id="GO:0003700">
    <property type="term" value="F:DNA-binding transcription factor activity"/>
    <property type="evidence" value="ECO:0007669"/>
    <property type="project" value="InterPro"/>
</dbReference>
<gene>
    <name evidence="7" type="primary">melR_3</name>
    <name evidence="5" type="ORF">CNEO_43197</name>
    <name evidence="7" type="ORF">CNEONATNEC25_02158</name>
    <name evidence="6" type="ORF">CQ394_04860</name>
</gene>
<reference evidence="7 9" key="2">
    <citation type="submission" date="2018-06" db="EMBL/GenBank/DDBJ databases">
        <authorList>
            <consortium name="IHU Genomes"/>
        </authorList>
    </citation>
    <scope>NUCLEOTIDE SEQUENCE [LARGE SCALE GENOMIC DNA]</scope>
    <source>
        <strain evidence="7 9">NEC25</strain>
    </source>
</reference>
<dbReference type="EMBL" id="CAKJVE010000004">
    <property type="protein sequence ID" value="CAG9707745.1"/>
    <property type="molecule type" value="Genomic_DNA"/>
</dbReference>
<reference evidence="6 8" key="1">
    <citation type="submission" date="2017-10" db="EMBL/GenBank/DDBJ databases">
        <title>Effective Description of Clostridium neonatale sp. nov. linked to necrotizing enterocolitis in neonates and a clarification of species assignable to the genus Clostridium (Prazmowski 1880) emend. Lawson and Rainey 2016.</title>
        <authorList>
            <person name="Bernard K."/>
            <person name="Burdz T."/>
            <person name="Wiebe D."/>
            <person name="Balcewich B."/>
            <person name="Alfa M."/>
            <person name="Bernier A.-M."/>
        </authorList>
    </citation>
    <scope>NUCLEOTIDE SEQUENCE [LARGE SCALE GENOMIC DNA]</scope>
    <source>
        <strain evidence="6 8">LCDC99A005</strain>
    </source>
</reference>
<keyword evidence="8" id="KW-1185">Reference proteome</keyword>
<dbReference type="Proteomes" id="UP000220840">
    <property type="component" value="Unassembled WGS sequence"/>
</dbReference>
<dbReference type="SUPFAM" id="SSF51215">
    <property type="entry name" value="Regulatory protein AraC"/>
    <property type="match status" value="1"/>
</dbReference>
<evidence type="ECO:0000256" key="1">
    <source>
        <dbReference type="ARBA" id="ARBA00023015"/>
    </source>
</evidence>
<organism evidence="6 8">
    <name type="scientific">Clostridium neonatale</name>
    <dbReference type="NCBI Taxonomy" id="137838"/>
    <lineage>
        <taxon>Bacteria</taxon>
        <taxon>Bacillati</taxon>
        <taxon>Bacillota</taxon>
        <taxon>Clostridia</taxon>
        <taxon>Eubacteriales</taxon>
        <taxon>Clostridiaceae</taxon>
        <taxon>Clostridium</taxon>
    </lineage>
</organism>
<dbReference type="InterPro" id="IPR009057">
    <property type="entry name" value="Homeodomain-like_sf"/>
</dbReference>
<evidence type="ECO:0000313" key="9">
    <source>
        <dbReference type="Proteomes" id="UP000431451"/>
    </source>
</evidence>
<accession>A0A2A7MHI4</accession>
<evidence type="ECO:0000313" key="6">
    <source>
        <dbReference type="EMBL" id="PEG31059.1"/>
    </source>
</evidence>